<sequence length="138" mass="16090">MILWKDRKRILGMPLTFTVYSLSEDRLFVKTGLFNLRTEEIILYRIRDISLRRSFGQRIFGVGTVHICSSDHTSPELDVKNIRHSEKVKELIHEQVEKMKMERRVRVNELIDGNNPDDEFDDGLDDGLDDAPDGEQDT</sequence>
<evidence type="ECO:0000313" key="3">
    <source>
        <dbReference type="EMBL" id="HIQ83651.1"/>
    </source>
</evidence>
<evidence type="ECO:0000313" key="4">
    <source>
        <dbReference type="Proteomes" id="UP000824260"/>
    </source>
</evidence>
<dbReference type="EMBL" id="DVFZ01000103">
    <property type="protein sequence ID" value="HIQ83651.1"/>
    <property type="molecule type" value="Genomic_DNA"/>
</dbReference>
<organism evidence="3 4">
    <name type="scientific">Candidatus Pullichristensenella stercorigallinarum</name>
    <dbReference type="NCBI Taxonomy" id="2840909"/>
    <lineage>
        <taxon>Bacteria</taxon>
        <taxon>Bacillati</taxon>
        <taxon>Bacillota</taxon>
        <taxon>Clostridia</taxon>
        <taxon>Candidatus Pullichristensenella</taxon>
    </lineage>
</organism>
<feature type="compositionally biased region" description="Acidic residues" evidence="1">
    <location>
        <begin position="115"/>
        <end position="138"/>
    </location>
</feature>
<comment type="caution">
    <text evidence="3">The sequence shown here is derived from an EMBL/GenBank/DDBJ whole genome shotgun (WGS) entry which is preliminary data.</text>
</comment>
<dbReference type="InterPro" id="IPR005182">
    <property type="entry name" value="YdbS-like_PH"/>
</dbReference>
<evidence type="ECO:0000259" key="2">
    <source>
        <dbReference type="Pfam" id="PF03703"/>
    </source>
</evidence>
<gene>
    <name evidence="3" type="ORF">IAA52_11185</name>
</gene>
<feature type="region of interest" description="Disordered" evidence="1">
    <location>
        <begin position="107"/>
        <end position="138"/>
    </location>
</feature>
<evidence type="ECO:0000256" key="1">
    <source>
        <dbReference type="SAM" id="MobiDB-lite"/>
    </source>
</evidence>
<reference evidence="3" key="1">
    <citation type="submission" date="2020-10" db="EMBL/GenBank/DDBJ databases">
        <authorList>
            <person name="Gilroy R."/>
        </authorList>
    </citation>
    <scope>NUCLEOTIDE SEQUENCE</scope>
    <source>
        <strain evidence="3">ChiSjej6B24-2974</strain>
    </source>
</reference>
<reference evidence="3" key="2">
    <citation type="journal article" date="2021" name="PeerJ">
        <title>Extensive microbial diversity within the chicken gut microbiome revealed by metagenomics and culture.</title>
        <authorList>
            <person name="Gilroy R."/>
            <person name="Ravi A."/>
            <person name="Getino M."/>
            <person name="Pursley I."/>
            <person name="Horton D.L."/>
            <person name="Alikhan N.F."/>
            <person name="Baker D."/>
            <person name="Gharbi K."/>
            <person name="Hall N."/>
            <person name="Watson M."/>
            <person name="Adriaenssens E.M."/>
            <person name="Foster-Nyarko E."/>
            <person name="Jarju S."/>
            <person name="Secka A."/>
            <person name="Antonio M."/>
            <person name="Oren A."/>
            <person name="Chaudhuri R.R."/>
            <person name="La Ragione R."/>
            <person name="Hildebrand F."/>
            <person name="Pallen M.J."/>
        </authorList>
    </citation>
    <scope>NUCLEOTIDE SEQUENCE</scope>
    <source>
        <strain evidence="3">ChiSjej6B24-2974</strain>
    </source>
</reference>
<proteinExistence type="predicted"/>
<protein>
    <submittedName>
        <fullName evidence="3">PH domain-containing protein</fullName>
    </submittedName>
</protein>
<dbReference type="Pfam" id="PF03703">
    <property type="entry name" value="bPH_2"/>
    <property type="match status" value="1"/>
</dbReference>
<accession>A0A9D0ZNT3</accession>
<dbReference type="AlphaFoldDB" id="A0A9D0ZNT3"/>
<name>A0A9D0ZNT3_9FIRM</name>
<feature type="domain" description="YdbS-like PH" evidence="2">
    <location>
        <begin position="17"/>
        <end position="92"/>
    </location>
</feature>
<dbReference type="Proteomes" id="UP000824260">
    <property type="component" value="Unassembled WGS sequence"/>
</dbReference>